<dbReference type="InterPro" id="IPR038078">
    <property type="entry name" value="PhoU-like_sf"/>
</dbReference>
<comment type="subcellular location">
    <subcellularLocation>
        <location evidence="1 7">Cytoplasm</location>
    </subcellularLocation>
</comment>
<comment type="caution">
    <text evidence="9">The sequence shown here is derived from an EMBL/GenBank/DDBJ whole genome shotgun (WGS) entry which is preliminary data.</text>
</comment>
<dbReference type="RefSeq" id="WP_035344472.1">
    <property type="nucleotide sequence ID" value="NZ_BAUU01000017.1"/>
</dbReference>
<feature type="domain" description="PhoU" evidence="8">
    <location>
        <begin position="119"/>
        <end position="203"/>
    </location>
</feature>
<dbReference type="SUPFAM" id="SSF109755">
    <property type="entry name" value="PhoU-like"/>
    <property type="match status" value="1"/>
</dbReference>
<dbReference type="FunFam" id="1.20.58.220:FF:000004">
    <property type="entry name" value="Phosphate-specific transport system accessory protein PhoU"/>
    <property type="match status" value="1"/>
</dbReference>
<name>W4QGD4_9BACI</name>
<dbReference type="PANTHER" id="PTHR42930">
    <property type="entry name" value="PHOSPHATE-SPECIFIC TRANSPORT SYSTEM ACCESSORY PROTEIN PHOU"/>
    <property type="match status" value="1"/>
</dbReference>
<protein>
    <recommendedName>
        <fullName evidence="7">Phosphate-specific transport system accessory protein PhoU</fullName>
    </recommendedName>
</protein>
<dbReference type="EMBL" id="BAUU01000017">
    <property type="protein sequence ID" value="GAE31170.1"/>
    <property type="molecule type" value="Genomic_DNA"/>
</dbReference>
<dbReference type="OrthoDB" id="9814256at2"/>
<comment type="subunit">
    <text evidence="3 7">Homodimer.</text>
</comment>
<dbReference type="GO" id="GO:0045936">
    <property type="term" value="P:negative regulation of phosphate metabolic process"/>
    <property type="evidence" value="ECO:0007669"/>
    <property type="project" value="InterPro"/>
</dbReference>
<sequence>MSIRSQFDSQLDIVKMNVLKMGRDVDTILNDALKAFDSADQALMDKIINEDYKINQLELSMHDEIILLISKQQPVASDLRKLIVALKISSDLERVADLAVDLSKQSKRMTHATPFQNQILEIGMKAQEMLLIALESYENTNILAAQKIANMDDRVDQMYGQFIRELFSRQDGTIEINQITQLAFIGRFIERIADYATNIAEWVIYEVNGKHFDLN</sequence>
<dbReference type="STRING" id="1236971.JCM9152_2619"/>
<evidence type="ECO:0000313" key="9">
    <source>
        <dbReference type="EMBL" id="GAE31170.1"/>
    </source>
</evidence>
<keyword evidence="10" id="KW-1185">Reference proteome</keyword>
<reference evidence="9" key="1">
    <citation type="journal article" date="2014" name="Genome Announc.">
        <title>Draft Genome Sequences of Three Alkaliphilic Bacillus Strains, Bacillus wakoensis JCM 9140T, Bacillus akibai JCM 9157T, and Bacillus hemicellulosilyticus JCM 9152T.</title>
        <authorList>
            <person name="Yuki M."/>
            <person name="Oshima K."/>
            <person name="Suda W."/>
            <person name="Oshida Y."/>
            <person name="Kitamura K."/>
            <person name="Iida T."/>
            <person name="Hattori M."/>
            <person name="Ohkuma M."/>
        </authorList>
    </citation>
    <scope>NUCLEOTIDE SEQUENCE [LARGE SCALE GENOMIC DNA]</scope>
    <source>
        <strain evidence="9">JCM 9152</strain>
    </source>
</reference>
<dbReference type="Proteomes" id="UP000018895">
    <property type="component" value="Unassembled WGS sequence"/>
</dbReference>
<comment type="function">
    <text evidence="7">Plays a role in the regulation of phosphate uptake.</text>
</comment>
<dbReference type="GO" id="GO:0030643">
    <property type="term" value="P:intracellular phosphate ion homeostasis"/>
    <property type="evidence" value="ECO:0007669"/>
    <property type="project" value="InterPro"/>
</dbReference>
<comment type="similarity">
    <text evidence="2 7">Belongs to the PhoU family.</text>
</comment>
<evidence type="ECO:0000256" key="2">
    <source>
        <dbReference type="ARBA" id="ARBA00008107"/>
    </source>
</evidence>
<evidence type="ECO:0000256" key="1">
    <source>
        <dbReference type="ARBA" id="ARBA00004496"/>
    </source>
</evidence>
<dbReference type="GO" id="GO:0005737">
    <property type="term" value="C:cytoplasm"/>
    <property type="evidence" value="ECO:0007669"/>
    <property type="project" value="UniProtKB-SubCell"/>
</dbReference>
<dbReference type="InterPro" id="IPR026022">
    <property type="entry name" value="PhoU_dom"/>
</dbReference>
<dbReference type="PIRSF" id="PIRSF003107">
    <property type="entry name" value="PhoU"/>
    <property type="match status" value="1"/>
</dbReference>
<proteinExistence type="inferred from homology"/>
<keyword evidence="5 7" id="KW-0963">Cytoplasm</keyword>
<dbReference type="Pfam" id="PF01895">
    <property type="entry name" value="PhoU"/>
    <property type="match status" value="2"/>
</dbReference>
<dbReference type="PANTHER" id="PTHR42930:SF3">
    <property type="entry name" value="PHOSPHATE-SPECIFIC TRANSPORT SYSTEM ACCESSORY PROTEIN PHOU"/>
    <property type="match status" value="1"/>
</dbReference>
<evidence type="ECO:0000256" key="4">
    <source>
        <dbReference type="ARBA" id="ARBA00022448"/>
    </source>
</evidence>
<dbReference type="NCBIfam" id="TIGR02135">
    <property type="entry name" value="phoU_full"/>
    <property type="match status" value="1"/>
</dbReference>
<feature type="domain" description="PhoU" evidence="8">
    <location>
        <begin position="18"/>
        <end position="104"/>
    </location>
</feature>
<evidence type="ECO:0000313" key="10">
    <source>
        <dbReference type="Proteomes" id="UP000018895"/>
    </source>
</evidence>
<keyword evidence="6 7" id="KW-0592">Phosphate transport</keyword>
<dbReference type="GO" id="GO:0006817">
    <property type="term" value="P:phosphate ion transport"/>
    <property type="evidence" value="ECO:0007669"/>
    <property type="project" value="UniProtKB-KW"/>
</dbReference>
<evidence type="ECO:0000256" key="3">
    <source>
        <dbReference type="ARBA" id="ARBA00011738"/>
    </source>
</evidence>
<evidence type="ECO:0000256" key="7">
    <source>
        <dbReference type="PIRNR" id="PIRNR003107"/>
    </source>
</evidence>
<keyword evidence="4 7" id="KW-0813">Transport</keyword>
<dbReference type="InterPro" id="IPR028366">
    <property type="entry name" value="PhoU"/>
</dbReference>
<accession>W4QGD4</accession>
<organism evidence="9 10">
    <name type="scientific">Halalkalibacter hemicellulosilyticusJCM 9152</name>
    <dbReference type="NCBI Taxonomy" id="1236971"/>
    <lineage>
        <taxon>Bacteria</taxon>
        <taxon>Bacillati</taxon>
        <taxon>Bacillota</taxon>
        <taxon>Bacilli</taxon>
        <taxon>Bacillales</taxon>
        <taxon>Bacillaceae</taxon>
        <taxon>Halalkalibacter</taxon>
    </lineage>
</organism>
<gene>
    <name evidence="9" type="ORF">JCM9152_2619</name>
</gene>
<evidence type="ECO:0000259" key="8">
    <source>
        <dbReference type="Pfam" id="PF01895"/>
    </source>
</evidence>
<evidence type="ECO:0000256" key="6">
    <source>
        <dbReference type="ARBA" id="ARBA00022592"/>
    </source>
</evidence>
<dbReference type="Gene3D" id="1.20.58.220">
    <property type="entry name" value="Phosphate transport system protein phou homolog 2, domain 2"/>
    <property type="match status" value="1"/>
</dbReference>
<evidence type="ECO:0000256" key="5">
    <source>
        <dbReference type="ARBA" id="ARBA00022490"/>
    </source>
</evidence>
<dbReference type="AlphaFoldDB" id="W4QGD4"/>